<organism evidence="2 3">
    <name type="scientific">Drosophila pseudoobscura pseudoobscura</name>
    <name type="common">Fruit fly</name>
    <dbReference type="NCBI Taxonomy" id="46245"/>
    <lineage>
        <taxon>Eukaryota</taxon>
        <taxon>Metazoa</taxon>
        <taxon>Ecdysozoa</taxon>
        <taxon>Arthropoda</taxon>
        <taxon>Hexapoda</taxon>
        <taxon>Insecta</taxon>
        <taxon>Pterygota</taxon>
        <taxon>Neoptera</taxon>
        <taxon>Endopterygota</taxon>
        <taxon>Diptera</taxon>
        <taxon>Brachycera</taxon>
        <taxon>Muscomorpha</taxon>
        <taxon>Ephydroidea</taxon>
        <taxon>Drosophilidae</taxon>
        <taxon>Drosophila</taxon>
        <taxon>Sophophora</taxon>
    </lineage>
</organism>
<dbReference type="KEGG" id="dpo:4803953"/>
<feature type="region of interest" description="Disordered" evidence="1">
    <location>
        <begin position="120"/>
        <end position="149"/>
    </location>
</feature>
<proteinExistence type="predicted"/>
<sequence>MFAAGLLQRRLSLSALRPIYQKNYSDTKSPNLYMWGGGLGKLQGGLKEEEYFTTVNLNLIGKMRGKKAIAEFLPNWDEYHKAIANDALYNTALMNKHKNVREEAFFMSETADNFKILQGRNKEEGKSTIEDDADAGQQEKVAAVQASIE</sequence>
<dbReference type="InParanoid" id="A0A6I8UTB0"/>
<name>A0A6I8UTB0_DROPS</name>
<evidence type="ECO:0000313" key="3">
    <source>
        <dbReference type="RefSeq" id="XP_001360591.3"/>
    </source>
</evidence>
<dbReference type="RefSeq" id="XP_001360591.3">
    <property type="nucleotide sequence ID" value="XM_001360554.4"/>
</dbReference>
<evidence type="ECO:0000313" key="2">
    <source>
        <dbReference type="Proteomes" id="UP000001819"/>
    </source>
</evidence>
<evidence type="ECO:0000256" key="1">
    <source>
        <dbReference type="SAM" id="MobiDB-lite"/>
    </source>
</evidence>
<accession>A0A6I8UTB0</accession>
<reference evidence="2" key="1">
    <citation type="submission" date="2024-06" db="UniProtKB">
        <authorList>
            <consortium name="RefSeq"/>
        </authorList>
    </citation>
    <scope>NUCLEOTIDE SEQUENCE [LARGE SCALE GENOMIC DNA]</scope>
    <source>
        <strain evidence="2">MV2-25</strain>
    </source>
</reference>
<feature type="compositionally biased region" description="Basic and acidic residues" evidence="1">
    <location>
        <begin position="120"/>
        <end position="129"/>
    </location>
</feature>
<keyword evidence="2" id="KW-1185">Reference proteome</keyword>
<reference evidence="3" key="2">
    <citation type="submission" date="2025-08" db="UniProtKB">
        <authorList>
            <consortium name="RefSeq"/>
        </authorList>
    </citation>
    <scope>IDENTIFICATION</scope>
    <source>
        <strain evidence="3">MV-25-SWS-2005</strain>
        <tissue evidence="3">Whole body</tissue>
    </source>
</reference>
<dbReference type="Proteomes" id="UP000001819">
    <property type="component" value="Chromosome 3"/>
</dbReference>
<evidence type="ECO:0008006" key="4">
    <source>
        <dbReference type="Google" id="ProtNLM"/>
    </source>
</evidence>
<dbReference type="AlphaFoldDB" id="A0A6I8UTB0"/>
<protein>
    <recommendedName>
        <fullName evidence="4">Succinate dehydrogenase assembly factor 3, mitochondrial</fullName>
    </recommendedName>
</protein>
<gene>
    <name evidence="3" type="primary">LOC4803953</name>
</gene>